<evidence type="ECO:0000256" key="2">
    <source>
        <dbReference type="SAM" id="SignalP"/>
    </source>
</evidence>
<feature type="chain" id="PRO_5003884970" evidence="2">
    <location>
        <begin position="24"/>
        <end position="53"/>
    </location>
</feature>
<evidence type="ECO:0000313" key="3">
    <source>
        <dbReference type="EMBL" id="EKM49614.1"/>
    </source>
</evidence>
<protein>
    <submittedName>
        <fullName evidence="3">Uncharacterized protein</fullName>
    </submittedName>
</protein>
<dbReference type="AlphaFoldDB" id="K5VSR1"/>
<feature type="region of interest" description="Disordered" evidence="1">
    <location>
        <begin position="33"/>
        <end position="53"/>
    </location>
</feature>
<dbReference type="RefSeq" id="XP_007401679.1">
    <property type="nucleotide sequence ID" value="XM_007401617.1"/>
</dbReference>
<evidence type="ECO:0000256" key="1">
    <source>
        <dbReference type="SAM" id="MobiDB-lite"/>
    </source>
</evidence>
<keyword evidence="2" id="KW-0732">Signal</keyword>
<dbReference type="GeneID" id="18919033"/>
<evidence type="ECO:0000313" key="4">
    <source>
        <dbReference type="Proteomes" id="UP000008370"/>
    </source>
</evidence>
<dbReference type="HOGENOM" id="CLU_3069430_0_0_1"/>
<organism evidence="3 4">
    <name type="scientific">Phanerochaete carnosa (strain HHB-10118-sp)</name>
    <name type="common">White-rot fungus</name>
    <name type="synonym">Peniophora carnosa</name>
    <dbReference type="NCBI Taxonomy" id="650164"/>
    <lineage>
        <taxon>Eukaryota</taxon>
        <taxon>Fungi</taxon>
        <taxon>Dikarya</taxon>
        <taxon>Basidiomycota</taxon>
        <taxon>Agaricomycotina</taxon>
        <taxon>Agaricomycetes</taxon>
        <taxon>Polyporales</taxon>
        <taxon>Phanerochaetaceae</taxon>
        <taxon>Phanerochaete</taxon>
    </lineage>
</organism>
<dbReference type="EMBL" id="JH930480">
    <property type="protein sequence ID" value="EKM49614.1"/>
    <property type="molecule type" value="Genomic_DNA"/>
</dbReference>
<proteinExistence type="predicted"/>
<dbReference type="Proteomes" id="UP000008370">
    <property type="component" value="Unassembled WGS sequence"/>
</dbReference>
<feature type="signal peptide" evidence="2">
    <location>
        <begin position="1"/>
        <end position="23"/>
    </location>
</feature>
<dbReference type="InParanoid" id="K5VSR1"/>
<sequence length="53" mass="5621">MQAPLRLAAIIVLLGCVMIAGNALPQDCDSVEPDWLNPDDAPAGKRSPCQPTF</sequence>
<name>K5VSR1_PHACS</name>
<keyword evidence="4" id="KW-1185">Reference proteome</keyword>
<reference evidence="3 4" key="1">
    <citation type="journal article" date="2012" name="BMC Genomics">
        <title>Comparative genomics of the white-rot fungi, Phanerochaete carnosa and P. chrysosporium, to elucidate the genetic basis of the distinct wood types they colonize.</title>
        <authorList>
            <person name="Suzuki H."/>
            <person name="MacDonald J."/>
            <person name="Syed K."/>
            <person name="Salamov A."/>
            <person name="Hori C."/>
            <person name="Aerts A."/>
            <person name="Henrissat B."/>
            <person name="Wiebenga A."/>
            <person name="vanKuyk P.A."/>
            <person name="Barry K."/>
            <person name="Lindquist E."/>
            <person name="LaButti K."/>
            <person name="Lapidus A."/>
            <person name="Lucas S."/>
            <person name="Coutinho P."/>
            <person name="Gong Y."/>
            <person name="Samejima M."/>
            <person name="Mahadevan R."/>
            <person name="Abou-Zaid M."/>
            <person name="de Vries R.P."/>
            <person name="Igarashi K."/>
            <person name="Yadav J.S."/>
            <person name="Grigoriev I.V."/>
            <person name="Master E.R."/>
        </authorList>
    </citation>
    <scope>NUCLEOTIDE SEQUENCE [LARGE SCALE GENOMIC DNA]</scope>
    <source>
        <strain evidence="3 4">HHB-10118-sp</strain>
    </source>
</reference>
<gene>
    <name evidence="3" type="ORF">PHACADRAFT_265168</name>
</gene>
<dbReference type="KEGG" id="pco:PHACADRAFT_265168"/>
<accession>K5VSR1</accession>